<accession>A0A699UN69</accession>
<organism evidence="2">
    <name type="scientific">Tanacetum cinerariifolium</name>
    <name type="common">Dalmatian daisy</name>
    <name type="synonym">Chrysanthemum cinerariifolium</name>
    <dbReference type="NCBI Taxonomy" id="118510"/>
    <lineage>
        <taxon>Eukaryota</taxon>
        <taxon>Viridiplantae</taxon>
        <taxon>Streptophyta</taxon>
        <taxon>Embryophyta</taxon>
        <taxon>Tracheophyta</taxon>
        <taxon>Spermatophyta</taxon>
        <taxon>Magnoliopsida</taxon>
        <taxon>eudicotyledons</taxon>
        <taxon>Gunneridae</taxon>
        <taxon>Pentapetalae</taxon>
        <taxon>asterids</taxon>
        <taxon>campanulids</taxon>
        <taxon>Asterales</taxon>
        <taxon>Asteraceae</taxon>
        <taxon>Asteroideae</taxon>
        <taxon>Anthemideae</taxon>
        <taxon>Anthemidinae</taxon>
        <taxon>Tanacetum</taxon>
    </lineage>
</organism>
<sequence>LDIFKLKRRVRKLEKKMRYKSLGLKRLRKMAKRLHDEEVEQAVPKEKQEQTDLDKSKVLQQQYVLKKENIDWNVVVEQIQEKHLDNIRKDQSLKRKPISIA</sequence>
<name>A0A699UN69_TANCI</name>
<feature type="compositionally biased region" description="Basic and acidic residues" evidence="1">
    <location>
        <begin position="43"/>
        <end position="54"/>
    </location>
</feature>
<evidence type="ECO:0000256" key="1">
    <source>
        <dbReference type="SAM" id="MobiDB-lite"/>
    </source>
</evidence>
<gene>
    <name evidence="2" type="ORF">Tci_896601</name>
</gene>
<protein>
    <submittedName>
        <fullName evidence="2">Uncharacterized protein</fullName>
    </submittedName>
</protein>
<feature type="non-terminal residue" evidence="2">
    <location>
        <position position="1"/>
    </location>
</feature>
<dbReference type="EMBL" id="BKCJ011353966">
    <property type="protein sequence ID" value="GFD24632.1"/>
    <property type="molecule type" value="Genomic_DNA"/>
</dbReference>
<evidence type="ECO:0000313" key="2">
    <source>
        <dbReference type="EMBL" id="GFD24632.1"/>
    </source>
</evidence>
<reference evidence="2" key="1">
    <citation type="journal article" date="2019" name="Sci. Rep.">
        <title>Draft genome of Tanacetum cinerariifolium, the natural source of mosquito coil.</title>
        <authorList>
            <person name="Yamashiro T."/>
            <person name="Shiraishi A."/>
            <person name="Satake H."/>
            <person name="Nakayama K."/>
        </authorList>
    </citation>
    <scope>NUCLEOTIDE SEQUENCE</scope>
</reference>
<dbReference type="AlphaFoldDB" id="A0A699UN69"/>
<comment type="caution">
    <text evidence="2">The sequence shown here is derived from an EMBL/GenBank/DDBJ whole genome shotgun (WGS) entry which is preliminary data.</text>
</comment>
<feature type="region of interest" description="Disordered" evidence="1">
    <location>
        <begin position="35"/>
        <end position="54"/>
    </location>
</feature>
<proteinExistence type="predicted"/>